<dbReference type="EMBL" id="CP022389">
    <property type="protein sequence ID" value="ATA94638.1"/>
    <property type="molecule type" value="Genomic_DNA"/>
</dbReference>
<evidence type="ECO:0000313" key="1">
    <source>
        <dbReference type="EMBL" id="ATA94638.1"/>
    </source>
</evidence>
<protein>
    <submittedName>
        <fullName evidence="1">Uncharacterized protein</fullName>
    </submittedName>
</protein>
<sequence length="190" mass="21138">MLKKMKINKKHIIISGVTVLAISLMSFAGAKKAQASEVFEKMILKITALRGFDISLQRLRFYVDLTLQNTTAHDFTLSSSGMIRGKAYRVYRGDTLLVGGSLNNINGINLPAGGFFTFKNIQVEVPLSALGQQVMDLIGGFDGIKNLFQPNGFNNTISKINWQSYLQSLRYEVDIEGFGSIFTFKDNVRV</sequence>
<organism evidence="1 2">
    <name type="scientific">Capnocytophaga canimorsus</name>
    <dbReference type="NCBI Taxonomy" id="28188"/>
    <lineage>
        <taxon>Bacteria</taxon>
        <taxon>Pseudomonadati</taxon>
        <taxon>Bacteroidota</taxon>
        <taxon>Flavobacteriia</taxon>
        <taxon>Flavobacteriales</taxon>
        <taxon>Flavobacteriaceae</taxon>
        <taxon>Capnocytophaga</taxon>
    </lineage>
</organism>
<evidence type="ECO:0000313" key="2">
    <source>
        <dbReference type="Proteomes" id="UP000243753"/>
    </source>
</evidence>
<reference evidence="2" key="1">
    <citation type="submission" date="2017-06" db="EMBL/GenBank/DDBJ databases">
        <title>Capnocytophaga spp. assemblies.</title>
        <authorList>
            <person name="Gulvik C.A."/>
        </authorList>
    </citation>
    <scope>NUCLEOTIDE SEQUENCE [LARGE SCALE GENOMIC DNA]</scope>
    <source>
        <strain evidence="2">H3936</strain>
    </source>
</reference>
<proteinExistence type="predicted"/>
<gene>
    <name evidence="1" type="ORF">CGC54_10005</name>
</gene>
<accession>A0AAC9Z5B9</accession>
<dbReference type="Proteomes" id="UP000243753">
    <property type="component" value="Chromosome"/>
</dbReference>
<name>A0AAC9Z5B9_9FLAO</name>
<dbReference type="AlphaFoldDB" id="A0AAC9Z5B9"/>